<gene>
    <name evidence="2" type="ORF">GNI_132300</name>
</gene>
<keyword evidence="3" id="KW-1185">Reference proteome</keyword>
<dbReference type="PANTHER" id="PTHR38899">
    <property type="entry name" value="DOMAIN OOKINETE PROTEIN, PUTATIVE-RELATED"/>
    <property type="match status" value="1"/>
</dbReference>
<dbReference type="GeneID" id="22914629"/>
<dbReference type="SUPFAM" id="SSF56784">
    <property type="entry name" value="HAD-like"/>
    <property type="match status" value="1"/>
</dbReference>
<dbReference type="EMBL" id="AFNH02000987">
    <property type="protein sequence ID" value="EZG47081.1"/>
    <property type="molecule type" value="Genomic_DNA"/>
</dbReference>
<dbReference type="RefSeq" id="XP_011132207.1">
    <property type="nucleotide sequence ID" value="XM_011133905.1"/>
</dbReference>
<reference evidence="2" key="1">
    <citation type="submission" date="2013-12" db="EMBL/GenBank/DDBJ databases">
        <authorList>
            <person name="Omoto C.K."/>
            <person name="Sibley D."/>
            <person name="Venepally P."/>
            <person name="Hadjithomas M."/>
            <person name="Karamycheva S."/>
            <person name="Brunk B."/>
            <person name="Roos D."/>
            <person name="Caler E."/>
            <person name="Lorenzi H."/>
        </authorList>
    </citation>
    <scope>NUCLEOTIDE SEQUENCE</scope>
</reference>
<protein>
    <submittedName>
        <fullName evidence="2">Uncharacterized protein</fullName>
    </submittedName>
</protein>
<dbReference type="PANTHER" id="PTHR38899:SF1">
    <property type="entry name" value="PROTEIN KINASE"/>
    <property type="match status" value="1"/>
</dbReference>
<comment type="caution">
    <text evidence="2">The sequence shown here is derived from an EMBL/GenBank/DDBJ whole genome shotgun (WGS) entry which is preliminary data.</text>
</comment>
<feature type="region of interest" description="Disordered" evidence="1">
    <location>
        <begin position="265"/>
        <end position="292"/>
    </location>
</feature>
<accession>A0A023B1I7</accession>
<evidence type="ECO:0000256" key="1">
    <source>
        <dbReference type="SAM" id="MobiDB-lite"/>
    </source>
</evidence>
<proteinExistence type="predicted"/>
<dbReference type="VEuPathDB" id="CryptoDB:GNI_132300"/>
<dbReference type="AlphaFoldDB" id="A0A023B1I7"/>
<evidence type="ECO:0000313" key="2">
    <source>
        <dbReference type="EMBL" id="EZG47081.1"/>
    </source>
</evidence>
<sequence>MNSRAGRLFRSRITTTNDALSSTLSTTASSNIGEDVLSDNRHDAYQGKRQKPCHEISGRDPFEVSRSENKSAERSRLMAAGTTLKTEWPYEIGAESLCSALQTRCLNAKDNRTSGIAIVLDWDDTLFPTSWMRKVQSALNRKYRKESWDGGNEMWTMFDLKHLSSEDRVLLRRLELSSIEMLRSCAQNSDQMYIITNAQLPWVEISASKFMPKLLQAVKKYKVPIISARDTYLAHNRTAAEEVPPEMWKMCAFQTLMLKLLQPTDAPATTSPAEGRTREPRTRNRSLPPSSGQRWWRGWRHTRVRSGYDSLLYNRAVLVSIGDSECERTALMKCRETYYHHAYFKSIKLVDTPHPLLLKRQQDYIKRCISEVLAIHDSVDIIFEPPPQQTVS</sequence>
<dbReference type="InterPro" id="IPR036412">
    <property type="entry name" value="HAD-like_sf"/>
</dbReference>
<organism evidence="2 3">
    <name type="scientific">Gregarina niphandrodes</name>
    <name type="common">Septate eugregarine</name>
    <dbReference type="NCBI Taxonomy" id="110365"/>
    <lineage>
        <taxon>Eukaryota</taxon>
        <taxon>Sar</taxon>
        <taxon>Alveolata</taxon>
        <taxon>Apicomplexa</taxon>
        <taxon>Conoidasida</taxon>
        <taxon>Gregarinasina</taxon>
        <taxon>Eugregarinorida</taxon>
        <taxon>Gregarinidae</taxon>
        <taxon>Gregarina</taxon>
    </lineage>
</organism>
<dbReference type="OrthoDB" id="166018at2759"/>
<evidence type="ECO:0000313" key="3">
    <source>
        <dbReference type="Proteomes" id="UP000019763"/>
    </source>
</evidence>
<name>A0A023B1I7_GRENI</name>
<feature type="region of interest" description="Disordered" evidence="1">
    <location>
        <begin position="45"/>
        <end position="74"/>
    </location>
</feature>
<dbReference type="Proteomes" id="UP000019763">
    <property type="component" value="Unassembled WGS sequence"/>
</dbReference>